<gene>
    <name evidence="2" type="ORF">PAESOLCIP111_05600</name>
</gene>
<evidence type="ECO:0000313" key="3">
    <source>
        <dbReference type="Proteomes" id="UP000693672"/>
    </source>
</evidence>
<protein>
    <submittedName>
        <fullName evidence="2">Uncharacterized protein</fullName>
    </submittedName>
</protein>
<keyword evidence="1" id="KW-0732">Signal</keyword>
<evidence type="ECO:0000313" key="2">
    <source>
        <dbReference type="EMBL" id="CAG7648436.1"/>
    </source>
</evidence>
<feature type="chain" id="PRO_5039104483" evidence="1">
    <location>
        <begin position="21"/>
        <end position="91"/>
    </location>
</feature>
<dbReference type="AlphaFoldDB" id="A0A916NRM0"/>
<sequence length="91" mass="9731">MTGQKRFVWLAALIALLATAGCGDGDAAPQGALNSDKTGPIEQDTTPITLQLYAYNALTDEEFAAFFSDPVKKKYPHITMELVKSGQGLTP</sequence>
<dbReference type="PROSITE" id="PS51257">
    <property type="entry name" value="PROKAR_LIPOPROTEIN"/>
    <property type="match status" value="1"/>
</dbReference>
<accession>A0A916NRM0</accession>
<reference evidence="2" key="1">
    <citation type="submission" date="2021-06" db="EMBL/GenBank/DDBJ databases">
        <authorList>
            <person name="Criscuolo A."/>
        </authorList>
    </citation>
    <scope>NUCLEOTIDE SEQUENCE</scope>
    <source>
        <strain evidence="2">CIP111600</strain>
    </source>
</reference>
<organism evidence="2 3">
    <name type="scientific">Paenibacillus solanacearum</name>
    <dbReference type="NCBI Taxonomy" id="2048548"/>
    <lineage>
        <taxon>Bacteria</taxon>
        <taxon>Bacillati</taxon>
        <taxon>Bacillota</taxon>
        <taxon>Bacilli</taxon>
        <taxon>Bacillales</taxon>
        <taxon>Paenibacillaceae</taxon>
        <taxon>Paenibacillus</taxon>
    </lineage>
</organism>
<keyword evidence="3" id="KW-1185">Reference proteome</keyword>
<feature type="signal peptide" evidence="1">
    <location>
        <begin position="1"/>
        <end position="20"/>
    </location>
</feature>
<name>A0A916NRM0_9BACL</name>
<comment type="caution">
    <text evidence="2">The sequence shown here is derived from an EMBL/GenBank/DDBJ whole genome shotgun (WGS) entry which is preliminary data.</text>
</comment>
<dbReference type="EMBL" id="CAJVAS010000042">
    <property type="protein sequence ID" value="CAG7648436.1"/>
    <property type="molecule type" value="Genomic_DNA"/>
</dbReference>
<dbReference type="RefSeq" id="WP_218095311.1">
    <property type="nucleotide sequence ID" value="NZ_CAJVAS010000042.1"/>
</dbReference>
<proteinExistence type="predicted"/>
<dbReference type="Proteomes" id="UP000693672">
    <property type="component" value="Unassembled WGS sequence"/>
</dbReference>
<evidence type="ECO:0000256" key="1">
    <source>
        <dbReference type="SAM" id="SignalP"/>
    </source>
</evidence>